<proteinExistence type="predicted"/>
<keyword evidence="3" id="KW-1185">Reference proteome</keyword>
<gene>
    <name evidence="2" type="ORF">SCHIN_v1c01710</name>
</gene>
<sequence length="235" mass="27523">MNWLKKFKIRDKFIPLLICLFFTNTVINSIGLATLLRIPNYMVFIVTPAIWVGFFAIVFAYLLLKFKRLLKIVKISDVKDANNRKIIIEGQIISELLTVFMLFVPIVTIYFLSVVKVSQQMQYQDFYVSVVVLFLSLNLLMVLGLIATVYYISLKGKFKLCDDSYFVMRFTSIYEELVNFDFSISDEKEIEESFEEFTTVYMMTKNVIIEEAVSLINFEYWKTFKKANVPPEVLI</sequence>
<accession>A0A5B9Y3W4</accession>
<evidence type="ECO:0000313" key="2">
    <source>
        <dbReference type="EMBL" id="QEH61369.1"/>
    </source>
</evidence>
<protein>
    <recommendedName>
        <fullName evidence="4">Transmembrane protein</fullName>
    </recommendedName>
</protein>
<feature type="transmembrane region" description="Helical" evidence="1">
    <location>
        <begin position="126"/>
        <end position="152"/>
    </location>
</feature>
<dbReference type="RefSeq" id="WP_166507763.1">
    <property type="nucleotide sequence ID" value="NZ_CP043026.1"/>
</dbReference>
<organism evidence="2 3">
    <name type="scientific">Spiroplasma chinense</name>
    <dbReference type="NCBI Taxonomy" id="216932"/>
    <lineage>
        <taxon>Bacteria</taxon>
        <taxon>Bacillati</taxon>
        <taxon>Mycoplasmatota</taxon>
        <taxon>Mollicutes</taxon>
        <taxon>Entomoplasmatales</taxon>
        <taxon>Spiroplasmataceae</taxon>
        <taxon>Spiroplasma</taxon>
    </lineage>
</organism>
<evidence type="ECO:0008006" key="4">
    <source>
        <dbReference type="Google" id="ProtNLM"/>
    </source>
</evidence>
<name>A0A5B9Y3W4_9MOLU</name>
<keyword evidence="1" id="KW-0812">Transmembrane</keyword>
<dbReference type="KEGG" id="schi:SCHIN_v1c01710"/>
<dbReference type="Proteomes" id="UP000323144">
    <property type="component" value="Chromosome"/>
</dbReference>
<keyword evidence="1" id="KW-0472">Membrane</keyword>
<feature type="transmembrane region" description="Helical" evidence="1">
    <location>
        <begin position="12"/>
        <end position="35"/>
    </location>
</feature>
<dbReference type="AlphaFoldDB" id="A0A5B9Y3W4"/>
<keyword evidence="1" id="KW-1133">Transmembrane helix</keyword>
<reference evidence="2 3" key="1">
    <citation type="submission" date="2019-08" db="EMBL/GenBank/DDBJ databases">
        <title>Complete genome sequence of Spiroplasma chinense CCH (DSM 19755).</title>
        <authorList>
            <person name="Shen H.-Y."/>
            <person name="Lin Y.-C."/>
            <person name="Chou L."/>
            <person name="Kuo C.-H."/>
        </authorList>
    </citation>
    <scope>NUCLEOTIDE SEQUENCE [LARGE SCALE GENOMIC DNA]</scope>
    <source>
        <strain evidence="2 3">CCH</strain>
    </source>
</reference>
<feature type="transmembrane region" description="Helical" evidence="1">
    <location>
        <begin position="41"/>
        <end position="64"/>
    </location>
</feature>
<dbReference type="EMBL" id="CP043026">
    <property type="protein sequence ID" value="QEH61369.1"/>
    <property type="molecule type" value="Genomic_DNA"/>
</dbReference>
<evidence type="ECO:0000313" key="3">
    <source>
        <dbReference type="Proteomes" id="UP000323144"/>
    </source>
</evidence>
<evidence type="ECO:0000256" key="1">
    <source>
        <dbReference type="SAM" id="Phobius"/>
    </source>
</evidence>
<feature type="transmembrane region" description="Helical" evidence="1">
    <location>
        <begin position="92"/>
        <end position="114"/>
    </location>
</feature>